<dbReference type="PANTHER" id="PTHR30537:SF5">
    <property type="entry name" value="HTH-TYPE TRANSCRIPTIONAL ACTIVATOR TTDR-RELATED"/>
    <property type="match status" value="1"/>
</dbReference>
<dbReference type="EMBL" id="JABBFW010000035">
    <property type="protein sequence ID" value="NML18579.1"/>
    <property type="molecule type" value="Genomic_DNA"/>
</dbReference>
<dbReference type="GO" id="GO:0006351">
    <property type="term" value="P:DNA-templated transcription"/>
    <property type="evidence" value="ECO:0007669"/>
    <property type="project" value="TreeGrafter"/>
</dbReference>
<dbReference type="InterPro" id="IPR058163">
    <property type="entry name" value="LysR-type_TF_proteobact-type"/>
</dbReference>
<dbReference type="InterPro" id="IPR005119">
    <property type="entry name" value="LysR_subst-bd"/>
</dbReference>
<dbReference type="SUPFAM" id="SSF46785">
    <property type="entry name" value="Winged helix' DNA-binding domain"/>
    <property type="match status" value="1"/>
</dbReference>
<dbReference type="RefSeq" id="WP_169163476.1">
    <property type="nucleotide sequence ID" value="NZ_JABBFW010000035.1"/>
</dbReference>
<dbReference type="InterPro" id="IPR036388">
    <property type="entry name" value="WH-like_DNA-bd_sf"/>
</dbReference>
<dbReference type="Gene3D" id="1.10.10.10">
    <property type="entry name" value="Winged helix-like DNA-binding domain superfamily/Winged helix DNA-binding domain"/>
    <property type="match status" value="1"/>
</dbReference>
<evidence type="ECO:0000313" key="7">
    <source>
        <dbReference type="Proteomes" id="UP000574067"/>
    </source>
</evidence>
<evidence type="ECO:0000259" key="5">
    <source>
        <dbReference type="PROSITE" id="PS50931"/>
    </source>
</evidence>
<dbReference type="CDD" id="cd08422">
    <property type="entry name" value="PBP2_CrgA_like"/>
    <property type="match status" value="1"/>
</dbReference>
<evidence type="ECO:0000256" key="3">
    <source>
        <dbReference type="ARBA" id="ARBA00023125"/>
    </source>
</evidence>
<dbReference type="Gene3D" id="3.40.190.290">
    <property type="match status" value="1"/>
</dbReference>
<keyword evidence="7" id="KW-1185">Reference proteome</keyword>
<comment type="caution">
    <text evidence="6">The sequence shown here is derived from an EMBL/GenBank/DDBJ whole genome shotgun (WGS) entry which is preliminary data.</text>
</comment>
<comment type="similarity">
    <text evidence="1">Belongs to the LysR transcriptional regulatory family.</text>
</comment>
<sequence length="298" mass="33041">MITHLPLQCFCRVVETGSFAAAARDMDLSRAVVTKYVQQLEDWTASRLLARTTRAMQLTEAGERFYAYCRRVLADTEATLGGLREHQDGPSGRLVVSAPVSMTLGLLAPVLHEFQAVHPAVELEMRLNDHPADLVREGIDVALRGQAQLDDSSLVATPLAVIERVVCAAPAYWQRHGLPATPQQLRPRDCLPYLLATDALRWRFQDAEGGVTEVEVAGRFRTDNSLLLIDALLRGAGVALVPAPLVREPLRDGRLQAALTNFRTTPRTLFAVYPSRTHLPAKVRAFVDFLRERFRNGV</sequence>
<dbReference type="SUPFAM" id="SSF53850">
    <property type="entry name" value="Periplasmic binding protein-like II"/>
    <property type="match status" value="1"/>
</dbReference>
<accession>A0A848FJR7</accession>
<dbReference type="AlphaFoldDB" id="A0A848FJR7"/>
<proteinExistence type="inferred from homology"/>
<dbReference type="FunFam" id="1.10.10.10:FF:000001">
    <property type="entry name" value="LysR family transcriptional regulator"/>
    <property type="match status" value="1"/>
</dbReference>
<evidence type="ECO:0000256" key="2">
    <source>
        <dbReference type="ARBA" id="ARBA00023015"/>
    </source>
</evidence>
<keyword evidence="4" id="KW-0804">Transcription</keyword>
<keyword evidence="2" id="KW-0805">Transcription regulation</keyword>
<dbReference type="PROSITE" id="PS50931">
    <property type="entry name" value="HTH_LYSR"/>
    <property type="match status" value="1"/>
</dbReference>
<evidence type="ECO:0000256" key="4">
    <source>
        <dbReference type="ARBA" id="ARBA00023163"/>
    </source>
</evidence>
<name>A0A848FJR7_9BURK</name>
<evidence type="ECO:0000256" key="1">
    <source>
        <dbReference type="ARBA" id="ARBA00009437"/>
    </source>
</evidence>
<organism evidence="6 7">
    <name type="scientific">Azohydromonas caseinilytica</name>
    <dbReference type="NCBI Taxonomy" id="2728836"/>
    <lineage>
        <taxon>Bacteria</taxon>
        <taxon>Pseudomonadati</taxon>
        <taxon>Pseudomonadota</taxon>
        <taxon>Betaproteobacteria</taxon>
        <taxon>Burkholderiales</taxon>
        <taxon>Sphaerotilaceae</taxon>
        <taxon>Azohydromonas</taxon>
    </lineage>
</organism>
<dbReference type="Pfam" id="PF03466">
    <property type="entry name" value="LysR_substrate"/>
    <property type="match status" value="1"/>
</dbReference>
<feature type="domain" description="HTH lysR-type" evidence="5">
    <location>
        <begin position="1"/>
        <end position="59"/>
    </location>
</feature>
<evidence type="ECO:0000313" key="6">
    <source>
        <dbReference type="EMBL" id="NML18579.1"/>
    </source>
</evidence>
<reference evidence="6 7" key="1">
    <citation type="submission" date="2020-04" db="EMBL/GenBank/DDBJ databases">
        <title>Azohydromonas sp. isolated from soil.</title>
        <authorList>
            <person name="Dahal R.H."/>
        </authorList>
    </citation>
    <scope>NUCLEOTIDE SEQUENCE [LARGE SCALE GENOMIC DNA]</scope>
    <source>
        <strain evidence="6 7">G-1-1-14</strain>
    </source>
</reference>
<keyword evidence="3" id="KW-0238">DNA-binding</keyword>
<protein>
    <submittedName>
        <fullName evidence="6">LysR family transcriptional regulator</fullName>
    </submittedName>
</protein>
<dbReference type="InterPro" id="IPR036390">
    <property type="entry name" value="WH_DNA-bd_sf"/>
</dbReference>
<dbReference type="InterPro" id="IPR000847">
    <property type="entry name" value="LysR_HTH_N"/>
</dbReference>
<dbReference type="Proteomes" id="UP000574067">
    <property type="component" value="Unassembled WGS sequence"/>
</dbReference>
<dbReference type="PANTHER" id="PTHR30537">
    <property type="entry name" value="HTH-TYPE TRANSCRIPTIONAL REGULATOR"/>
    <property type="match status" value="1"/>
</dbReference>
<dbReference type="GO" id="GO:0003700">
    <property type="term" value="F:DNA-binding transcription factor activity"/>
    <property type="evidence" value="ECO:0007669"/>
    <property type="project" value="InterPro"/>
</dbReference>
<dbReference type="GO" id="GO:0043565">
    <property type="term" value="F:sequence-specific DNA binding"/>
    <property type="evidence" value="ECO:0007669"/>
    <property type="project" value="TreeGrafter"/>
</dbReference>
<dbReference type="Pfam" id="PF00126">
    <property type="entry name" value="HTH_1"/>
    <property type="match status" value="1"/>
</dbReference>
<gene>
    <name evidence="6" type="ORF">HHL10_26785</name>
</gene>